<feature type="transmembrane region" description="Helical" evidence="5">
    <location>
        <begin position="7"/>
        <end position="27"/>
    </location>
</feature>
<dbReference type="InterPro" id="IPR050638">
    <property type="entry name" value="AA-Vitamin_Transporters"/>
</dbReference>
<feature type="domain" description="EamA" evidence="6">
    <location>
        <begin position="152"/>
        <end position="285"/>
    </location>
</feature>
<feature type="transmembrane region" description="Helical" evidence="5">
    <location>
        <begin position="270"/>
        <end position="290"/>
    </location>
</feature>
<feature type="transmembrane region" description="Helical" evidence="5">
    <location>
        <begin position="245"/>
        <end position="264"/>
    </location>
</feature>
<dbReference type="Pfam" id="PF00892">
    <property type="entry name" value="EamA"/>
    <property type="match status" value="2"/>
</dbReference>
<reference evidence="7 8" key="1">
    <citation type="submission" date="2023-12" db="EMBL/GenBank/DDBJ databases">
        <title>the genome sequence of Hyalangium sp. s54d21.</title>
        <authorList>
            <person name="Zhang X."/>
        </authorList>
    </citation>
    <scope>NUCLEOTIDE SEQUENCE [LARGE SCALE GENOMIC DNA]</scope>
    <source>
        <strain evidence="8">s54d21</strain>
    </source>
</reference>
<keyword evidence="2 5" id="KW-0812">Transmembrane</keyword>
<dbReference type="SUPFAM" id="SSF103481">
    <property type="entry name" value="Multidrug resistance efflux transporter EmrE"/>
    <property type="match status" value="2"/>
</dbReference>
<keyword evidence="8" id="KW-1185">Reference proteome</keyword>
<dbReference type="Proteomes" id="UP001291309">
    <property type="component" value="Unassembled WGS sequence"/>
</dbReference>
<feature type="transmembrane region" description="Helical" evidence="5">
    <location>
        <begin position="150"/>
        <end position="170"/>
    </location>
</feature>
<dbReference type="PANTHER" id="PTHR32322">
    <property type="entry name" value="INNER MEMBRANE TRANSPORTER"/>
    <property type="match status" value="1"/>
</dbReference>
<accession>A0ABU5H5D8</accession>
<protein>
    <submittedName>
        <fullName evidence="7">DMT family transporter</fullName>
    </submittedName>
</protein>
<evidence type="ECO:0000256" key="4">
    <source>
        <dbReference type="ARBA" id="ARBA00023136"/>
    </source>
</evidence>
<name>A0ABU5H5D8_9BACT</name>
<feature type="transmembrane region" description="Helical" evidence="5">
    <location>
        <begin position="210"/>
        <end position="233"/>
    </location>
</feature>
<feature type="transmembrane region" description="Helical" evidence="5">
    <location>
        <begin position="182"/>
        <end position="204"/>
    </location>
</feature>
<keyword evidence="3 5" id="KW-1133">Transmembrane helix</keyword>
<dbReference type="RefSeq" id="WP_321547066.1">
    <property type="nucleotide sequence ID" value="NZ_JAXIVS010000006.1"/>
</dbReference>
<evidence type="ECO:0000256" key="3">
    <source>
        <dbReference type="ARBA" id="ARBA00022989"/>
    </source>
</evidence>
<organism evidence="7 8">
    <name type="scientific">Hyalangium rubrum</name>
    <dbReference type="NCBI Taxonomy" id="3103134"/>
    <lineage>
        <taxon>Bacteria</taxon>
        <taxon>Pseudomonadati</taxon>
        <taxon>Myxococcota</taxon>
        <taxon>Myxococcia</taxon>
        <taxon>Myxococcales</taxon>
        <taxon>Cystobacterineae</taxon>
        <taxon>Archangiaceae</taxon>
        <taxon>Hyalangium</taxon>
    </lineage>
</organism>
<comment type="caution">
    <text evidence="7">The sequence shown here is derived from an EMBL/GenBank/DDBJ whole genome shotgun (WGS) entry which is preliminary data.</text>
</comment>
<comment type="subcellular location">
    <subcellularLocation>
        <location evidence="1">Membrane</location>
        <topology evidence="1">Multi-pass membrane protein</topology>
    </subcellularLocation>
</comment>
<evidence type="ECO:0000256" key="1">
    <source>
        <dbReference type="ARBA" id="ARBA00004141"/>
    </source>
</evidence>
<evidence type="ECO:0000259" key="6">
    <source>
        <dbReference type="Pfam" id="PF00892"/>
    </source>
</evidence>
<proteinExistence type="predicted"/>
<evidence type="ECO:0000313" key="7">
    <source>
        <dbReference type="EMBL" id="MDY7228337.1"/>
    </source>
</evidence>
<sequence>MSGRNLIRLGVLACIWGASFLLIKLALGGLSPIQIVLGRLTAGAVVLLIVALSQRKTLPREPTFWLHLTVMALVANIIPFFLFGWGQLRISSSLAGVLNATTPLFTMILAGLFLPEERFSSARISGLLLGFVGVAVIINPWHSGQAMDSIAGQLACLGAAVCYGVSFVYARKFITGRRLAPVALSAGQISLAALLLWIAAPGIARGEMNLTPVVVGSVGILGAIGTGVAYLLVYRLVEETGATSASLVTYVIPIVAVTLGVLVLDEPLSWRLFAGAGLVITGVVLAEGRLKGFLSVASR</sequence>
<evidence type="ECO:0000256" key="5">
    <source>
        <dbReference type="SAM" id="Phobius"/>
    </source>
</evidence>
<feature type="transmembrane region" description="Helical" evidence="5">
    <location>
        <begin position="126"/>
        <end position="144"/>
    </location>
</feature>
<feature type="transmembrane region" description="Helical" evidence="5">
    <location>
        <begin position="64"/>
        <end position="88"/>
    </location>
</feature>
<dbReference type="PANTHER" id="PTHR32322:SF9">
    <property type="entry name" value="AMINO-ACID METABOLITE EFFLUX PUMP-RELATED"/>
    <property type="match status" value="1"/>
</dbReference>
<gene>
    <name evidence="7" type="ORF">SYV04_18090</name>
</gene>
<feature type="transmembrane region" description="Helical" evidence="5">
    <location>
        <begin position="94"/>
        <end position="114"/>
    </location>
</feature>
<evidence type="ECO:0000313" key="8">
    <source>
        <dbReference type="Proteomes" id="UP001291309"/>
    </source>
</evidence>
<keyword evidence="4 5" id="KW-0472">Membrane</keyword>
<feature type="domain" description="EamA" evidence="6">
    <location>
        <begin position="11"/>
        <end position="138"/>
    </location>
</feature>
<dbReference type="InterPro" id="IPR037185">
    <property type="entry name" value="EmrE-like"/>
</dbReference>
<feature type="transmembrane region" description="Helical" evidence="5">
    <location>
        <begin position="33"/>
        <end position="52"/>
    </location>
</feature>
<dbReference type="EMBL" id="JAXIVS010000006">
    <property type="protein sequence ID" value="MDY7228337.1"/>
    <property type="molecule type" value="Genomic_DNA"/>
</dbReference>
<dbReference type="InterPro" id="IPR000620">
    <property type="entry name" value="EamA_dom"/>
</dbReference>
<evidence type="ECO:0000256" key="2">
    <source>
        <dbReference type="ARBA" id="ARBA00022692"/>
    </source>
</evidence>